<keyword evidence="1" id="KW-0812">Transmembrane</keyword>
<name>A0A7V3ZSP0_UNCW3</name>
<keyword evidence="1" id="KW-1133">Transmembrane helix</keyword>
<gene>
    <name evidence="2" type="ORF">ENU72_00160</name>
</gene>
<dbReference type="AlphaFoldDB" id="A0A7V3ZSP0"/>
<proteinExistence type="predicted"/>
<reference evidence="2" key="1">
    <citation type="journal article" date="2020" name="mSystems">
        <title>Genome- and Community-Level Interaction Insights into Carbon Utilization and Element Cycling Functions of Hydrothermarchaeota in Hydrothermal Sediment.</title>
        <authorList>
            <person name="Zhou Z."/>
            <person name="Liu Y."/>
            <person name="Xu W."/>
            <person name="Pan J."/>
            <person name="Luo Z.H."/>
            <person name="Li M."/>
        </authorList>
    </citation>
    <scope>NUCLEOTIDE SEQUENCE [LARGE SCALE GENOMIC DNA]</scope>
    <source>
        <strain evidence="2">SpSt-695</strain>
    </source>
</reference>
<evidence type="ECO:0000256" key="1">
    <source>
        <dbReference type="SAM" id="Phobius"/>
    </source>
</evidence>
<feature type="transmembrane region" description="Helical" evidence="1">
    <location>
        <begin position="36"/>
        <end position="57"/>
    </location>
</feature>
<comment type="caution">
    <text evidence="2">The sequence shown here is derived from an EMBL/GenBank/DDBJ whole genome shotgun (WGS) entry which is preliminary data.</text>
</comment>
<accession>A0A7V3ZSP0</accession>
<feature type="transmembrane region" description="Helical" evidence="1">
    <location>
        <begin position="69"/>
        <end position="91"/>
    </location>
</feature>
<sequence>MLQKKIPMFICFLMGFLLFFQFYIPTSWSQNFYSTILRWILGISSFAIVLAVASLVRHHTRKIKERKDIPYSITLLVSLVATALIGFIGGIKSGTLFDKIFNYIQIPLQSSMFAILAFYMASAAYRAFRARNIEATLLLLAAFIVMIGVIPIGDLIHPYVPSFAQWILDVPNLAAKRGIAIGVGLGIIATSIKIILGIERNWLGR</sequence>
<keyword evidence="1" id="KW-0472">Membrane</keyword>
<dbReference type="EMBL" id="DTDP01000006">
    <property type="protein sequence ID" value="HGK53424.1"/>
    <property type="molecule type" value="Genomic_DNA"/>
</dbReference>
<feature type="transmembrane region" description="Helical" evidence="1">
    <location>
        <begin position="179"/>
        <end position="198"/>
    </location>
</feature>
<protein>
    <submittedName>
        <fullName evidence="2">Uncharacterized protein</fullName>
    </submittedName>
</protein>
<evidence type="ECO:0000313" key="2">
    <source>
        <dbReference type="EMBL" id="HGK53424.1"/>
    </source>
</evidence>
<feature type="transmembrane region" description="Helical" evidence="1">
    <location>
        <begin position="103"/>
        <end position="125"/>
    </location>
</feature>
<feature type="transmembrane region" description="Helical" evidence="1">
    <location>
        <begin position="7"/>
        <end position="24"/>
    </location>
</feature>
<organism evidence="2">
    <name type="scientific">candidate division WOR-3 bacterium</name>
    <dbReference type="NCBI Taxonomy" id="2052148"/>
    <lineage>
        <taxon>Bacteria</taxon>
        <taxon>Bacteria division WOR-3</taxon>
    </lineage>
</organism>
<feature type="transmembrane region" description="Helical" evidence="1">
    <location>
        <begin position="137"/>
        <end position="159"/>
    </location>
</feature>